<sequence length="116" mass="13426">MIWSHDSKWMLTADDSGCIKYWQSNMNNVKEFQAHECPLREAAFSPTDVKFVTGADDKKVKIFDFKTCQEERILEGHRSEIRCVDWHPKMGLVVSGGKDKLVKLWEPRSGQVVHTM</sequence>
<dbReference type="PANTHER" id="PTHR22836">
    <property type="entry name" value="WD40 REPEAT PROTEIN"/>
    <property type="match status" value="1"/>
</dbReference>
<dbReference type="InterPro" id="IPR001680">
    <property type="entry name" value="WD40_rpt"/>
</dbReference>
<dbReference type="PANTHER" id="PTHR22836:SF0">
    <property type="entry name" value="PRE-MRNA 3' END PROCESSING PROTEIN WDR33"/>
    <property type="match status" value="1"/>
</dbReference>
<evidence type="ECO:0000313" key="2">
    <source>
        <dbReference type="EMBL" id="KAJ3626888.1"/>
    </source>
</evidence>
<dbReference type="GO" id="GO:0031124">
    <property type="term" value="P:mRNA 3'-end processing"/>
    <property type="evidence" value="ECO:0007669"/>
    <property type="project" value="InterPro"/>
</dbReference>
<dbReference type="InterPro" id="IPR045245">
    <property type="entry name" value="Pfs2-like"/>
</dbReference>
<evidence type="ECO:0000313" key="3">
    <source>
        <dbReference type="Proteomes" id="UP001168821"/>
    </source>
</evidence>
<dbReference type="GO" id="GO:0005847">
    <property type="term" value="C:mRNA cleavage and polyadenylation specificity factor complex"/>
    <property type="evidence" value="ECO:0007669"/>
    <property type="project" value="TreeGrafter"/>
</dbReference>
<evidence type="ECO:0000256" key="1">
    <source>
        <dbReference type="PROSITE-ProRule" id="PRU00221"/>
    </source>
</evidence>
<dbReference type="PROSITE" id="PS50294">
    <property type="entry name" value="WD_REPEATS_REGION"/>
    <property type="match status" value="1"/>
</dbReference>
<dbReference type="Pfam" id="PF00400">
    <property type="entry name" value="WD40"/>
    <property type="match status" value="3"/>
</dbReference>
<accession>A0AA38LZU1</accession>
<proteinExistence type="predicted"/>
<gene>
    <name evidence="2" type="ORF">Zmor_004198</name>
</gene>
<protein>
    <submittedName>
        <fullName evidence="2">Uncharacterized protein</fullName>
    </submittedName>
</protein>
<dbReference type="Gene3D" id="2.130.10.10">
    <property type="entry name" value="YVTN repeat-like/Quinoprotein amine dehydrogenase"/>
    <property type="match status" value="1"/>
</dbReference>
<reference evidence="2" key="1">
    <citation type="journal article" date="2023" name="G3 (Bethesda)">
        <title>Whole genome assemblies of Zophobas morio and Tenebrio molitor.</title>
        <authorList>
            <person name="Kaur S."/>
            <person name="Stinson S.A."/>
            <person name="diCenzo G.C."/>
        </authorList>
    </citation>
    <scope>NUCLEOTIDE SEQUENCE</scope>
    <source>
        <strain evidence="2">QUZm001</strain>
    </source>
</reference>
<name>A0AA38LZU1_9CUCU</name>
<dbReference type="InterPro" id="IPR015943">
    <property type="entry name" value="WD40/YVTN_repeat-like_dom_sf"/>
</dbReference>
<dbReference type="SMART" id="SM00320">
    <property type="entry name" value="WD40"/>
    <property type="match status" value="2"/>
</dbReference>
<dbReference type="InterPro" id="IPR036322">
    <property type="entry name" value="WD40_repeat_dom_sf"/>
</dbReference>
<feature type="repeat" description="WD" evidence="1">
    <location>
        <begin position="32"/>
        <end position="73"/>
    </location>
</feature>
<keyword evidence="1" id="KW-0853">WD repeat</keyword>
<organism evidence="2 3">
    <name type="scientific">Zophobas morio</name>
    <dbReference type="NCBI Taxonomy" id="2755281"/>
    <lineage>
        <taxon>Eukaryota</taxon>
        <taxon>Metazoa</taxon>
        <taxon>Ecdysozoa</taxon>
        <taxon>Arthropoda</taxon>
        <taxon>Hexapoda</taxon>
        <taxon>Insecta</taxon>
        <taxon>Pterygota</taxon>
        <taxon>Neoptera</taxon>
        <taxon>Endopterygota</taxon>
        <taxon>Coleoptera</taxon>
        <taxon>Polyphaga</taxon>
        <taxon>Cucujiformia</taxon>
        <taxon>Tenebrionidae</taxon>
        <taxon>Zophobas</taxon>
    </lineage>
</organism>
<dbReference type="PROSITE" id="PS50082">
    <property type="entry name" value="WD_REPEATS_2"/>
    <property type="match status" value="2"/>
</dbReference>
<comment type="caution">
    <text evidence="2">The sequence shown here is derived from an EMBL/GenBank/DDBJ whole genome shotgun (WGS) entry which is preliminary data.</text>
</comment>
<dbReference type="SUPFAM" id="SSF50978">
    <property type="entry name" value="WD40 repeat-like"/>
    <property type="match status" value="1"/>
</dbReference>
<dbReference type="Proteomes" id="UP001168821">
    <property type="component" value="Unassembled WGS sequence"/>
</dbReference>
<dbReference type="EMBL" id="JALNTZ010001309">
    <property type="protein sequence ID" value="KAJ3626888.1"/>
    <property type="molecule type" value="Genomic_DNA"/>
</dbReference>
<dbReference type="AlphaFoldDB" id="A0AA38LZU1"/>
<feature type="repeat" description="WD" evidence="1">
    <location>
        <begin position="74"/>
        <end position="115"/>
    </location>
</feature>
<keyword evidence="3" id="KW-1185">Reference proteome</keyword>